<comment type="caution">
    <text evidence="10">The sequence shown here is derived from an EMBL/GenBank/DDBJ whole genome shotgun (WGS) entry which is preliminary data.</text>
</comment>
<feature type="domain" description="Aminotransferase class V" evidence="9">
    <location>
        <begin position="21"/>
        <end position="401"/>
    </location>
</feature>
<dbReference type="Proteomes" id="UP000178558">
    <property type="component" value="Unassembled WGS sequence"/>
</dbReference>
<name>A0A1F7J4Q2_9BACT</name>
<evidence type="ECO:0000256" key="1">
    <source>
        <dbReference type="ARBA" id="ARBA00001933"/>
    </source>
</evidence>
<evidence type="ECO:0000256" key="8">
    <source>
        <dbReference type="RuleBase" id="RU004506"/>
    </source>
</evidence>
<dbReference type="InterPro" id="IPR010970">
    <property type="entry name" value="Cys_dSase_SufS"/>
</dbReference>
<evidence type="ECO:0000313" key="10">
    <source>
        <dbReference type="EMBL" id="OGK50582.1"/>
    </source>
</evidence>
<dbReference type="GO" id="GO:0030170">
    <property type="term" value="F:pyridoxal phosphate binding"/>
    <property type="evidence" value="ECO:0007669"/>
    <property type="project" value="UniProtKB-UniRule"/>
</dbReference>
<comment type="catalytic activity">
    <reaction evidence="6 8">
        <text>(sulfur carrier)-H + L-cysteine = (sulfur carrier)-SH + L-alanine</text>
        <dbReference type="Rhea" id="RHEA:43892"/>
        <dbReference type="Rhea" id="RHEA-COMP:14737"/>
        <dbReference type="Rhea" id="RHEA-COMP:14739"/>
        <dbReference type="ChEBI" id="CHEBI:29917"/>
        <dbReference type="ChEBI" id="CHEBI:35235"/>
        <dbReference type="ChEBI" id="CHEBI:57972"/>
        <dbReference type="ChEBI" id="CHEBI:64428"/>
        <dbReference type="EC" id="2.8.1.7"/>
    </reaction>
</comment>
<dbReference type="CDD" id="cd06453">
    <property type="entry name" value="SufS_like"/>
    <property type="match status" value="1"/>
</dbReference>
<dbReference type="EC" id="2.8.1.7" evidence="3 8"/>
<dbReference type="GO" id="GO:0006534">
    <property type="term" value="P:cysteine metabolic process"/>
    <property type="evidence" value="ECO:0007669"/>
    <property type="project" value="UniProtKB-UniRule"/>
</dbReference>
<accession>A0A1F7J4Q2</accession>
<dbReference type="NCBIfam" id="TIGR01979">
    <property type="entry name" value="sufS"/>
    <property type="match status" value="1"/>
</dbReference>
<dbReference type="PROSITE" id="PS00595">
    <property type="entry name" value="AA_TRANSFER_CLASS_5"/>
    <property type="match status" value="1"/>
</dbReference>
<evidence type="ECO:0000313" key="11">
    <source>
        <dbReference type="Proteomes" id="UP000178558"/>
    </source>
</evidence>
<evidence type="ECO:0000256" key="6">
    <source>
        <dbReference type="ARBA" id="ARBA00050776"/>
    </source>
</evidence>
<dbReference type="InterPro" id="IPR020578">
    <property type="entry name" value="Aminotrans_V_PyrdxlP_BS"/>
</dbReference>
<dbReference type="EMBL" id="MGAQ01000015">
    <property type="protein sequence ID" value="OGK50582.1"/>
    <property type="molecule type" value="Genomic_DNA"/>
</dbReference>
<organism evidence="10 11">
    <name type="scientific">Candidatus Roizmanbacteria bacterium RIFCSPLOWO2_01_FULL_40_42</name>
    <dbReference type="NCBI Taxonomy" id="1802066"/>
    <lineage>
        <taxon>Bacteria</taxon>
        <taxon>Candidatus Roizmaniibacteriota</taxon>
    </lineage>
</organism>
<dbReference type="Gene3D" id="3.40.640.10">
    <property type="entry name" value="Type I PLP-dependent aspartate aminotransferase-like (Major domain)"/>
    <property type="match status" value="1"/>
</dbReference>
<dbReference type="Gene3D" id="3.90.1150.10">
    <property type="entry name" value="Aspartate Aminotransferase, domain 1"/>
    <property type="match status" value="1"/>
</dbReference>
<gene>
    <name evidence="10" type="ORF">A3B50_02250</name>
</gene>
<reference evidence="10 11" key="1">
    <citation type="journal article" date="2016" name="Nat. Commun.">
        <title>Thousands of microbial genomes shed light on interconnected biogeochemical processes in an aquifer system.</title>
        <authorList>
            <person name="Anantharaman K."/>
            <person name="Brown C.T."/>
            <person name="Hug L.A."/>
            <person name="Sharon I."/>
            <person name="Castelle C.J."/>
            <person name="Probst A.J."/>
            <person name="Thomas B.C."/>
            <person name="Singh A."/>
            <person name="Wilkins M.J."/>
            <person name="Karaoz U."/>
            <person name="Brodie E.L."/>
            <person name="Williams K.H."/>
            <person name="Hubbard S.S."/>
            <person name="Banfield J.F."/>
        </authorList>
    </citation>
    <scope>NUCLEOTIDE SEQUENCE [LARGE SCALE GENOMIC DNA]</scope>
</reference>
<evidence type="ECO:0000256" key="5">
    <source>
        <dbReference type="ARBA" id="ARBA00022898"/>
    </source>
</evidence>
<evidence type="ECO:0000259" key="9">
    <source>
        <dbReference type="Pfam" id="PF00266"/>
    </source>
</evidence>
<dbReference type="AlphaFoldDB" id="A0A1F7J4Q2"/>
<comment type="function">
    <text evidence="8">Catalyzes the removal of elemental sulfur and selenium atoms from L-cysteine, L-cystine, L-selenocysteine, and L-selenocystine to produce L-alanine.</text>
</comment>
<dbReference type="InterPro" id="IPR015422">
    <property type="entry name" value="PyrdxlP-dep_Trfase_small"/>
</dbReference>
<dbReference type="Pfam" id="PF00266">
    <property type="entry name" value="Aminotran_5"/>
    <property type="match status" value="1"/>
</dbReference>
<evidence type="ECO:0000256" key="3">
    <source>
        <dbReference type="ARBA" id="ARBA00012239"/>
    </source>
</evidence>
<dbReference type="PANTHER" id="PTHR43586">
    <property type="entry name" value="CYSTEINE DESULFURASE"/>
    <property type="match status" value="1"/>
</dbReference>
<sequence length="415" mass="46548">MIDPKIIKKEFPVFKNNSNLVYLDSANTSLTPQIVIHKLVEYYENYPANIKRGIYSLSERATAEFEETRKVIASFINAKNKKEVIFTRGTTESINLVAYSLGRKIVNENDEVVVSVLEHHSNFVPWQVLAQEMGAVFKVIDINDEGILTIVKDNSSEVSLDDVITKKTKILALAYISNVLGTVNPLKEIIKKARQINPHIVVVVDAAQAVAHRQVDVQDLDCDFLAFSAHKMFGPKGAGILWGKEQRLEEMFPFQYGGEMIEQVKIEKTTFAKLPEKFEAGTPSIADVTAFKEAVKLIQKLGFSNIQKHEKDLVKKARAQLLHIFGKDINIYGPQNEFSSIVTFNLKGLHPHDVASLLNDKHVCIRAGHHCTMPLHTRFGIPASCRASFSIYNNEDDIEALIKGLLTARKLLTHA</sequence>
<comment type="cofactor">
    <cofactor evidence="1 7">
        <name>pyridoxal 5'-phosphate</name>
        <dbReference type="ChEBI" id="CHEBI:597326"/>
    </cofactor>
</comment>
<proteinExistence type="inferred from homology"/>
<keyword evidence="4 8" id="KW-0808">Transferase</keyword>
<evidence type="ECO:0000256" key="2">
    <source>
        <dbReference type="ARBA" id="ARBA00010447"/>
    </source>
</evidence>
<dbReference type="GO" id="GO:0031071">
    <property type="term" value="F:cysteine desulfurase activity"/>
    <property type="evidence" value="ECO:0007669"/>
    <property type="project" value="UniProtKB-UniRule"/>
</dbReference>
<keyword evidence="5 8" id="KW-0663">Pyridoxal phosphate</keyword>
<dbReference type="InterPro" id="IPR015424">
    <property type="entry name" value="PyrdxlP-dep_Trfase"/>
</dbReference>
<evidence type="ECO:0000256" key="7">
    <source>
        <dbReference type="RuleBase" id="RU004504"/>
    </source>
</evidence>
<dbReference type="PANTHER" id="PTHR43586:SF8">
    <property type="entry name" value="CYSTEINE DESULFURASE 1, CHLOROPLASTIC"/>
    <property type="match status" value="1"/>
</dbReference>
<dbReference type="InterPro" id="IPR000192">
    <property type="entry name" value="Aminotrans_V_dom"/>
</dbReference>
<dbReference type="InterPro" id="IPR015421">
    <property type="entry name" value="PyrdxlP-dep_Trfase_major"/>
</dbReference>
<evidence type="ECO:0000256" key="4">
    <source>
        <dbReference type="ARBA" id="ARBA00022679"/>
    </source>
</evidence>
<protein>
    <recommendedName>
        <fullName evidence="3 8">Cysteine desulfurase</fullName>
        <ecNumber evidence="3 8">2.8.1.7</ecNumber>
    </recommendedName>
</protein>
<comment type="similarity">
    <text evidence="2 8">Belongs to the class-V pyridoxal-phosphate-dependent aminotransferase family. Csd subfamily.</text>
</comment>
<dbReference type="SUPFAM" id="SSF53383">
    <property type="entry name" value="PLP-dependent transferases"/>
    <property type="match status" value="1"/>
</dbReference>